<keyword evidence="15" id="KW-1133">Transmembrane helix</keyword>
<evidence type="ECO:0000256" key="1">
    <source>
        <dbReference type="ARBA" id="ARBA00001971"/>
    </source>
</evidence>
<evidence type="ECO:0000256" key="15">
    <source>
        <dbReference type="SAM" id="Phobius"/>
    </source>
</evidence>
<dbReference type="InterPro" id="IPR001128">
    <property type="entry name" value="Cyt_P450"/>
</dbReference>
<evidence type="ECO:0000256" key="11">
    <source>
        <dbReference type="ARBA" id="ARBA00023004"/>
    </source>
</evidence>
<evidence type="ECO:0000256" key="6">
    <source>
        <dbReference type="ARBA" id="ARBA00022617"/>
    </source>
</evidence>
<dbReference type="Proteomes" id="UP001497472">
    <property type="component" value="Unassembled WGS sequence"/>
</dbReference>
<comment type="similarity">
    <text evidence="5">Belongs to the cytochrome P450 family.</text>
</comment>
<evidence type="ECO:0008006" key="18">
    <source>
        <dbReference type="Google" id="ProtNLM"/>
    </source>
</evidence>
<evidence type="ECO:0000256" key="9">
    <source>
        <dbReference type="ARBA" id="ARBA00022848"/>
    </source>
</evidence>
<dbReference type="Pfam" id="PF00067">
    <property type="entry name" value="p450"/>
    <property type="match status" value="2"/>
</dbReference>
<evidence type="ECO:0000256" key="3">
    <source>
        <dbReference type="ARBA" id="ARBA00004174"/>
    </source>
</evidence>
<dbReference type="SUPFAM" id="SSF48264">
    <property type="entry name" value="Cytochrome P450"/>
    <property type="match status" value="2"/>
</dbReference>
<proteinExistence type="inferred from homology"/>
<feature type="transmembrane region" description="Helical" evidence="15">
    <location>
        <begin position="6"/>
        <end position="24"/>
    </location>
</feature>
<reference evidence="16 17" key="1">
    <citation type="submission" date="2023-11" db="EMBL/GenBank/DDBJ databases">
        <authorList>
            <person name="Okamura Y."/>
        </authorList>
    </citation>
    <scope>NUCLEOTIDE SEQUENCE [LARGE SCALE GENOMIC DNA]</scope>
</reference>
<keyword evidence="10" id="KW-0560">Oxidoreductase</keyword>
<gene>
    <name evidence="16" type="ORF">LNINA_LOCUS1644</name>
</gene>
<dbReference type="GO" id="GO:0005789">
    <property type="term" value="C:endoplasmic reticulum membrane"/>
    <property type="evidence" value="ECO:0007669"/>
    <property type="project" value="UniProtKB-SubCell"/>
</dbReference>
<evidence type="ECO:0000256" key="7">
    <source>
        <dbReference type="ARBA" id="ARBA00022723"/>
    </source>
</evidence>
<evidence type="ECO:0000256" key="5">
    <source>
        <dbReference type="ARBA" id="ARBA00010617"/>
    </source>
</evidence>
<evidence type="ECO:0000313" key="16">
    <source>
        <dbReference type="EMBL" id="CAK1541685.1"/>
    </source>
</evidence>
<keyword evidence="11 14" id="KW-0408">Iron</keyword>
<evidence type="ECO:0000256" key="13">
    <source>
        <dbReference type="ARBA" id="ARBA00023136"/>
    </source>
</evidence>
<name>A0AAV1IZZ1_9NEOP</name>
<feature type="binding site" description="axial binding residue" evidence="14">
    <location>
        <position position="436"/>
    </location>
    <ligand>
        <name>heme</name>
        <dbReference type="ChEBI" id="CHEBI:30413"/>
    </ligand>
    <ligandPart>
        <name>Fe</name>
        <dbReference type="ChEBI" id="CHEBI:18248"/>
    </ligandPart>
</feature>
<dbReference type="PANTHER" id="PTHR24291:SF189">
    <property type="entry name" value="CYTOCHROME P450 4C3-RELATED"/>
    <property type="match status" value="1"/>
</dbReference>
<comment type="cofactor">
    <cofactor evidence="1 14">
        <name>heme</name>
        <dbReference type="ChEBI" id="CHEBI:30413"/>
    </cofactor>
</comment>
<keyword evidence="6 14" id="KW-0349">Heme</keyword>
<keyword evidence="8" id="KW-0256">Endoplasmic reticulum</keyword>
<dbReference type="PRINTS" id="PR00463">
    <property type="entry name" value="EP450I"/>
</dbReference>
<keyword evidence="17" id="KW-1185">Reference proteome</keyword>
<keyword evidence="15" id="KW-0812">Transmembrane</keyword>
<evidence type="ECO:0000256" key="12">
    <source>
        <dbReference type="ARBA" id="ARBA00023033"/>
    </source>
</evidence>
<dbReference type="GO" id="GO:0004497">
    <property type="term" value="F:monooxygenase activity"/>
    <property type="evidence" value="ECO:0007669"/>
    <property type="project" value="UniProtKB-KW"/>
</dbReference>
<keyword evidence="12" id="KW-0503">Monooxygenase</keyword>
<dbReference type="GO" id="GO:0016705">
    <property type="term" value="F:oxidoreductase activity, acting on paired donors, with incorporation or reduction of molecular oxygen"/>
    <property type="evidence" value="ECO:0007669"/>
    <property type="project" value="InterPro"/>
</dbReference>
<protein>
    <recommendedName>
        <fullName evidence="18">Cytochrome P450</fullName>
    </recommendedName>
</protein>
<keyword evidence="13 15" id="KW-0472">Membrane</keyword>
<keyword evidence="7 14" id="KW-0479">Metal-binding</keyword>
<organism evidence="16 17">
    <name type="scientific">Leptosia nina</name>
    <dbReference type="NCBI Taxonomy" id="320188"/>
    <lineage>
        <taxon>Eukaryota</taxon>
        <taxon>Metazoa</taxon>
        <taxon>Ecdysozoa</taxon>
        <taxon>Arthropoda</taxon>
        <taxon>Hexapoda</taxon>
        <taxon>Insecta</taxon>
        <taxon>Pterygota</taxon>
        <taxon>Neoptera</taxon>
        <taxon>Endopterygota</taxon>
        <taxon>Lepidoptera</taxon>
        <taxon>Glossata</taxon>
        <taxon>Ditrysia</taxon>
        <taxon>Papilionoidea</taxon>
        <taxon>Pieridae</taxon>
        <taxon>Pierinae</taxon>
        <taxon>Leptosia</taxon>
    </lineage>
</organism>
<dbReference type="Gene3D" id="1.10.630.10">
    <property type="entry name" value="Cytochrome P450"/>
    <property type="match status" value="2"/>
</dbReference>
<dbReference type="AlphaFoldDB" id="A0AAV1IZZ1"/>
<dbReference type="GO" id="GO:0020037">
    <property type="term" value="F:heme binding"/>
    <property type="evidence" value="ECO:0007669"/>
    <property type="project" value="InterPro"/>
</dbReference>
<evidence type="ECO:0000256" key="4">
    <source>
        <dbReference type="ARBA" id="ARBA00004406"/>
    </source>
</evidence>
<dbReference type="EMBL" id="CAVLEF010000002">
    <property type="protein sequence ID" value="CAK1541685.1"/>
    <property type="molecule type" value="Genomic_DNA"/>
</dbReference>
<comment type="subcellular location">
    <subcellularLocation>
        <location evidence="4">Endoplasmic reticulum membrane</location>
        <topology evidence="4">Peripheral membrane protein</topology>
    </subcellularLocation>
    <subcellularLocation>
        <location evidence="3">Microsome membrane</location>
        <topology evidence="3">Peripheral membrane protein</topology>
    </subcellularLocation>
</comment>
<feature type="transmembrane region" description="Helical" evidence="15">
    <location>
        <begin position="491"/>
        <end position="511"/>
    </location>
</feature>
<accession>A0AAV1IZZ1</accession>
<comment type="function">
    <text evidence="2">May be involved in the metabolism of insect hormones and in the breakdown of synthetic insecticides.</text>
</comment>
<evidence type="ECO:0000313" key="17">
    <source>
        <dbReference type="Proteomes" id="UP001497472"/>
    </source>
</evidence>
<evidence type="ECO:0000256" key="10">
    <source>
        <dbReference type="ARBA" id="ARBA00023002"/>
    </source>
</evidence>
<dbReference type="InterPro" id="IPR050196">
    <property type="entry name" value="Cytochrome_P450_Monoox"/>
</dbReference>
<sequence>MNSMISVSIFVLISSILYWLYWRLTNRRILLVAKQLAGPPPLPILGNALTFMMMKPEEQFKKIGKLIEQYGDYTKFWLGPQLIICIKDPHDIKHLLTSNKVNKKGPSYEFMVPFMGRGILIGGPNFRAFRKILNPSYTKKSVDAYKVIFNEETERFATLLTQKDTKPFDVYQDAVQCTTKAVCRTLMTISEDEISEIRCLKEVVRHTQGIYSLIFSKISLWWLQISLIFRLSGYYKKEKYYLRIIDEMVSDIIERRRQALNDADETIETEVMGVIDRFLVNGYSADEIKFQVFTLFSSGQEPSAKIASSVLLILAHLPEWQDKVYKEIMQVIGDSDECLTREHFKKMPYLDMVFKETIRYFSIGPFIQRRVQEDVTIKNGEITIPAGAVILLPIHEVHRDPRYWDEPNKIKPERFSPDNKIEHKAFLPFSLGAMDCLGRVFGIALIKTLVVKVLRQVELSAKGRIEDLDLHAAISVEVTEGYNVSVRPRNMTLLTVCILALVPAVMYWLYWRWTHRHMLLLADQVPGPPALPILGNALTFMIKPEEQLKKIAALIEQYGDYTKFWLGPELIISVKDPNDIRQLLTSNKVNQKGPAYDFMTPFIGKGILTGGPKWRIYRKIANPAYSKKSIEKFEDVFNEETEILGKILNVKDEKMFDVYFDVLQCTTRSVCRTLMDLSADDILKIRHLNHVARETQNIYGLMFSKMTRWWLQIPFVYWLSGHYRRQKYYLNIVNEMISDIIEIRRKKISKGVENDVMGVVDRFIVNGLSETELKFETFALFTTSQEASAKIASGVLLFLAHLPEWQDRVYNEIMEVVGSEQYVTEEHFKKLTNLDLVYKEVLRYLSIAPLIQRTVEEDITINNGKITLPAGSVVVIPIHEVHRDPRYWDEPLKIKPERFSPDNKRDQNAFIPFSLGLMDCLGRVYATALIKTLVVKVLRQVELTATGKLEDLDLNVAISVEIIQGYNLSVRPRNRSLVLLK</sequence>
<comment type="caution">
    <text evidence="16">The sequence shown here is derived from an EMBL/GenBank/DDBJ whole genome shotgun (WGS) entry which is preliminary data.</text>
</comment>
<dbReference type="PANTHER" id="PTHR24291">
    <property type="entry name" value="CYTOCHROME P450 FAMILY 4"/>
    <property type="match status" value="1"/>
</dbReference>
<evidence type="ECO:0000256" key="8">
    <source>
        <dbReference type="ARBA" id="ARBA00022824"/>
    </source>
</evidence>
<keyword evidence="9" id="KW-0492">Microsome</keyword>
<evidence type="ECO:0000256" key="14">
    <source>
        <dbReference type="PIRSR" id="PIRSR602401-1"/>
    </source>
</evidence>
<dbReference type="InterPro" id="IPR036396">
    <property type="entry name" value="Cyt_P450_sf"/>
</dbReference>
<dbReference type="GO" id="GO:0005506">
    <property type="term" value="F:iron ion binding"/>
    <property type="evidence" value="ECO:0007669"/>
    <property type="project" value="InterPro"/>
</dbReference>
<dbReference type="InterPro" id="IPR002401">
    <property type="entry name" value="Cyt_P450_E_grp-I"/>
</dbReference>
<evidence type="ECO:0000256" key="2">
    <source>
        <dbReference type="ARBA" id="ARBA00003690"/>
    </source>
</evidence>